<dbReference type="EMBL" id="HACG01033321">
    <property type="protein sequence ID" value="CEK80186.1"/>
    <property type="molecule type" value="Transcribed_RNA"/>
</dbReference>
<sequence>VRMQPDHAICKVFYSRTSRQRQEKYQRIDRVSESYQICSNSSHEKCKTNTEDHVIELQFNSSVMTKEKLQDLERKA</sequence>
<organism evidence="1">
    <name type="scientific">Arion vulgaris</name>
    <dbReference type="NCBI Taxonomy" id="1028688"/>
    <lineage>
        <taxon>Eukaryota</taxon>
        <taxon>Metazoa</taxon>
        <taxon>Spiralia</taxon>
        <taxon>Lophotrochozoa</taxon>
        <taxon>Mollusca</taxon>
        <taxon>Gastropoda</taxon>
        <taxon>Heterobranchia</taxon>
        <taxon>Euthyneura</taxon>
        <taxon>Panpulmonata</taxon>
        <taxon>Eupulmonata</taxon>
        <taxon>Stylommatophora</taxon>
        <taxon>Helicina</taxon>
        <taxon>Arionoidea</taxon>
        <taxon>Arionidae</taxon>
        <taxon>Arion</taxon>
    </lineage>
</organism>
<feature type="non-terminal residue" evidence="1">
    <location>
        <position position="1"/>
    </location>
</feature>
<dbReference type="AlphaFoldDB" id="A0A0B7AJE9"/>
<proteinExistence type="predicted"/>
<gene>
    <name evidence="1" type="primary">ORF119518</name>
</gene>
<reference evidence="1" key="1">
    <citation type="submission" date="2014-12" db="EMBL/GenBank/DDBJ databases">
        <title>Insight into the proteome of Arion vulgaris.</title>
        <authorList>
            <person name="Aradska J."/>
            <person name="Bulat T."/>
            <person name="Smidak R."/>
            <person name="Sarate P."/>
            <person name="Gangsoo J."/>
            <person name="Sialana F."/>
            <person name="Bilban M."/>
            <person name="Lubec G."/>
        </authorList>
    </citation>
    <scope>NUCLEOTIDE SEQUENCE</scope>
    <source>
        <tissue evidence="1">Skin</tissue>
    </source>
</reference>
<name>A0A0B7AJE9_9EUPU</name>
<accession>A0A0B7AJE9</accession>
<protein>
    <submittedName>
        <fullName evidence="1">Uncharacterized protein</fullName>
    </submittedName>
</protein>
<evidence type="ECO:0000313" key="1">
    <source>
        <dbReference type="EMBL" id="CEK80186.1"/>
    </source>
</evidence>